<keyword evidence="1" id="KW-0472">Membrane</keyword>
<protein>
    <submittedName>
        <fullName evidence="2">Uncharacterized protein</fullName>
    </submittedName>
</protein>
<evidence type="ECO:0000313" key="2">
    <source>
        <dbReference type="EMBL" id="CAB3411019.1"/>
    </source>
</evidence>
<keyword evidence="1" id="KW-0812">Transmembrane</keyword>
<dbReference type="EMBL" id="CADEPM010000012">
    <property type="protein sequence ID" value="CAB3411019.1"/>
    <property type="molecule type" value="Genomic_DNA"/>
</dbReference>
<sequence>MAVPDDPRIQNQNGGFGWASIWIVLSVVKLVVNDIENFISKQYLHNRAILSPFQWHIKIPPPRYPQKKHDNKTLLSTFAVHKFRLYKSASITDFHALLKNHCPPNFASRYKTAASVQQSLDK</sequence>
<keyword evidence="1" id="KW-1133">Transmembrane helix</keyword>
<organism evidence="2 3">
    <name type="scientific">Caenorhabditis bovis</name>
    <dbReference type="NCBI Taxonomy" id="2654633"/>
    <lineage>
        <taxon>Eukaryota</taxon>
        <taxon>Metazoa</taxon>
        <taxon>Ecdysozoa</taxon>
        <taxon>Nematoda</taxon>
        <taxon>Chromadorea</taxon>
        <taxon>Rhabditida</taxon>
        <taxon>Rhabditina</taxon>
        <taxon>Rhabditomorpha</taxon>
        <taxon>Rhabditoidea</taxon>
        <taxon>Rhabditidae</taxon>
        <taxon>Peloderinae</taxon>
        <taxon>Caenorhabditis</taxon>
    </lineage>
</organism>
<reference evidence="2 3" key="1">
    <citation type="submission" date="2020-04" db="EMBL/GenBank/DDBJ databases">
        <authorList>
            <person name="Laetsch R D."/>
            <person name="Stevens L."/>
            <person name="Kumar S."/>
            <person name="Blaxter L. M."/>
        </authorList>
    </citation>
    <scope>NUCLEOTIDE SEQUENCE [LARGE SCALE GENOMIC DNA]</scope>
</reference>
<proteinExistence type="predicted"/>
<dbReference type="AlphaFoldDB" id="A0A8S1FCM1"/>
<evidence type="ECO:0000313" key="3">
    <source>
        <dbReference type="Proteomes" id="UP000494206"/>
    </source>
</evidence>
<gene>
    <name evidence="2" type="ORF">CBOVIS_LOCUS12458</name>
</gene>
<name>A0A8S1FCM1_9PELO</name>
<feature type="transmembrane region" description="Helical" evidence="1">
    <location>
        <begin position="15"/>
        <end position="32"/>
    </location>
</feature>
<evidence type="ECO:0000256" key="1">
    <source>
        <dbReference type="SAM" id="Phobius"/>
    </source>
</evidence>
<comment type="caution">
    <text evidence="2">The sequence shown here is derived from an EMBL/GenBank/DDBJ whole genome shotgun (WGS) entry which is preliminary data.</text>
</comment>
<dbReference type="Proteomes" id="UP000494206">
    <property type="component" value="Unassembled WGS sequence"/>
</dbReference>
<accession>A0A8S1FCM1</accession>
<keyword evidence="3" id="KW-1185">Reference proteome</keyword>